<dbReference type="EMBL" id="GGEC01093113">
    <property type="protein sequence ID" value="MBX73597.1"/>
    <property type="molecule type" value="Transcribed_RNA"/>
</dbReference>
<sequence length="34" mass="4219">MNRKFLLCLVLFCCNLLHCLNYLTFFFFFNLYGF</sequence>
<proteinExistence type="predicted"/>
<evidence type="ECO:0000313" key="1">
    <source>
        <dbReference type="EMBL" id="MBX73597.1"/>
    </source>
</evidence>
<protein>
    <submittedName>
        <fullName evidence="1">Uncharacterized protein</fullName>
    </submittedName>
</protein>
<reference evidence="1" key="1">
    <citation type="submission" date="2018-02" db="EMBL/GenBank/DDBJ databases">
        <title>Rhizophora mucronata_Transcriptome.</title>
        <authorList>
            <person name="Meera S.P."/>
            <person name="Sreeshan A."/>
            <person name="Augustine A."/>
        </authorList>
    </citation>
    <scope>NUCLEOTIDE SEQUENCE</scope>
    <source>
        <tissue evidence="1">Leaf</tissue>
    </source>
</reference>
<name>A0A2P2R341_RHIMU</name>
<dbReference type="AlphaFoldDB" id="A0A2P2R341"/>
<organism evidence="1">
    <name type="scientific">Rhizophora mucronata</name>
    <name type="common">Asiatic mangrove</name>
    <dbReference type="NCBI Taxonomy" id="61149"/>
    <lineage>
        <taxon>Eukaryota</taxon>
        <taxon>Viridiplantae</taxon>
        <taxon>Streptophyta</taxon>
        <taxon>Embryophyta</taxon>
        <taxon>Tracheophyta</taxon>
        <taxon>Spermatophyta</taxon>
        <taxon>Magnoliopsida</taxon>
        <taxon>eudicotyledons</taxon>
        <taxon>Gunneridae</taxon>
        <taxon>Pentapetalae</taxon>
        <taxon>rosids</taxon>
        <taxon>fabids</taxon>
        <taxon>Malpighiales</taxon>
        <taxon>Rhizophoraceae</taxon>
        <taxon>Rhizophora</taxon>
    </lineage>
</organism>
<accession>A0A2P2R341</accession>